<dbReference type="OrthoDB" id="49000at2759"/>
<feature type="region of interest" description="Disordered" evidence="1">
    <location>
        <begin position="1"/>
        <end position="26"/>
    </location>
</feature>
<feature type="compositionally biased region" description="Acidic residues" evidence="1">
    <location>
        <begin position="465"/>
        <end position="475"/>
    </location>
</feature>
<feature type="compositionally biased region" description="Basic and acidic residues" evidence="1">
    <location>
        <begin position="453"/>
        <end position="464"/>
    </location>
</feature>
<accession>A0A1E7F4V6</accession>
<feature type="region of interest" description="Disordered" evidence="1">
    <location>
        <begin position="453"/>
        <end position="475"/>
    </location>
</feature>
<protein>
    <submittedName>
        <fullName evidence="2">Uncharacterized protein</fullName>
    </submittedName>
</protein>
<evidence type="ECO:0000313" key="2">
    <source>
        <dbReference type="EMBL" id="OEU13179.1"/>
    </source>
</evidence>
<proteinExistence type="predicted"/>
<dbReference type="InParanoid" id="A0A1E7F4V6"/>
<dbReference type="EMBL" id="KV784362">
    <property type="protein sequence ID" value="OEU13179.1"/>
    <property type="molecule type" value="Genomic_DNA"/>
</dbReference>
<evidence type="ECO:0000256" key="1">
    <source>
        <dbReference type="SAM" id="MobiDB-lite"/>
    </source>
</evidence>
<dbReference type="KEGG" id="fcy:FRACYDRAFT_243079"/>
<reference evidence="2 3" key="1">
    <citation type="submission" date="2016-09" db="EMBL/GenBank/DDBJ databases">
        <title>Extensive genetic diversity and differential bi-allelic expression allows diatom success in the polar Southern Ocean.</title>
        <authorList>
            <consortium name="DOE Joint Genome Institute"/>
            <person name="Mock T."/>
            <person name="Otillar R.P."/>
            <person name="Strauss J."/>
            <person name="Dupont C."/>
            <person name="Frickenhaus S."/>
            <person name="Maumus F."/>
            <person name="Mcmullan M."/>
            <person name="Sanges R."/>
            <person name="Schmutz J."/>
            <person name="Toseland A."/>
            <person name="Valas R."/>
            <person name="Veluchamy A."/>
            <person name="Ward B.J."/>
            <person name="Allen A."/>
            <person name="Barry K."/>
            <person name="Falciatore A."/>
            <person name="Ferrante M."/>
            <person name="Fortunato A.E."/>
            <person name="Gloeckner G."/>
            <person name="Gruber A."/>
            <person name="Hipkin R."/>
            <person name="Janech M."/>
            <person name="Kroth P."/>
            <person name="Leese F."/>
            <person name="Lindquist E."/>
            <person name="Lyon B.R."/>
            <person name="Martin J."/>
            <person name="Mayer C."/>
            <person name="Parker M."/>
            <person name="Quesneville H."/>
            <person name="Raymond J."/>
            <person name="Uhlig C."/>
            <person name="Valentin K.U."/>
            <person name="Worden A.Z."/>
            <person name="Armbrust E.V."/>
            <person name="Bowler C."/>
            <person name="Green B."/>
            <person name="Moulton V."/>
            <person name="Van Oosterhout C."/>
            <person name="Grigoriev I."/>
        </authorList>
    </citation>
    <scope>NUCLEOTIDE SEQUENCE [LARGE SCALE GENOMIC DNA]</scope>
    <source>
        <strain evidence="2 3">CCMP1102</strain>
    </source>
</reference>
<dbReference type="AlphaFoldDB" id="A0A1E7F4V6"/>
<sequence>MGKQGRKKQRQKRKQQLRDDPISTVANDANDAGAIVNPHSAVQKLRNPDPKIRHSALVALQASVISQLNCSSRPINIKVLQAVREQVTSNDLECSAVAADCLAQYLSVTSTMNSKKVGSTDEQQQQHKETTASWALVLLGRLDDCRKALLLISPGEQGSSSALLPQSKNQIKKREKIRKQWYAVSAPCFRALCSLIEDNGPALDRINLQKKTFVEVIFGMLSLEVVVVQTTTTTAEMMTDNVATTTEEEDQQRTANSDAIAKELWELTSLYAARCLHSALDDNYELAEVLQHSDNCHAWKTLLSTSTNNTLSNTTKLHLLGCLVNLYQLSYDPDNNSNNNNNNDESSSSWQEDLLLDYGIASSSSSSSSSSSVGLLFMTLFGNGDDSQQQLGHELATLEMEYRTAKVLFETQNEDQRLEEEIDAKVRERKEPAKDIARRQKINKDIKRKDFQEKQKAKMIADAEKDNDDDNDDDDMMMDVVEEEEKAHSGKIIREQNGEEAMNEALGKWNEKIGQIQLALEIVTNLVSTWIVDDNEDDDCDNMMMMGMDNNTNSNNKLRNMIRTNNTTAKSLLVLKTLCHYLRRGKKDSNNPTINNGQERYTNWTNESMYEDEDLSGVTPYEEQNDPIRTDIEESISKASACFTNCVLGGCITDPKLSIKTLWFHILSEVFDKGGDLYYQNQNNRNSSNGNSEIVVDNLTSLLVVLSQTHPAYVFDHSLQTDIIQWFKIFAVRFTKLLPMQANAVPLLNSTILAMTSCILEHDEYKTHAIKEGSELLVSGVTKEFISLLQQDVNMNRQKTQIEILQALMNWYGNDDFYPQLYNALNVSNAITLCLQSIASSAGAAAGAAGVNNNGINDTDIDEEQMTILSNSERFVEYKKQLFQQQQQHK</sequence>
<name>A0A1E7F4V6_9STRA</name>
<gene>
    <name evidence="2" type="ORF">FRACYDRAFT_243079</name>
</gene>
<dbReference type="Proteomes" id="UP000095751">
    <property type="component" value="Unassembled WGS sequence"/>
</dbReference>
<keyword evidence="3" id="KW-1185">Reference proteome</keyword>
<organism evidence="2 3">
    <name type="scientific">Fragilariopsis cylindrus CCMP1102</name>
    <dbReference type="NCBI Taxonomy" id="635003"/>
    <lineage>
        <taxon>Eukaryota</taxon>
        <taxon>Sar</taxon>
        <taxon>Stramenopiles</taxon>
        <taxon>Ochrophyta</taxon>
        <taxon>Bacillariophyta</taxon>
        <taxon>Bacillariophyceae</taxon>
        <taxon>Bacillariophycidae</taxon>
        <taxon>Bacillariales</taxon>
        <taxon>Bacillariaceae</taxon>
        <taxon>Fragilariopsis</taxon>
    </lineage>
</organism>
<feature type="compositionally biased region" description="Basic residues" evidence="1">
    <location>
        <begin position="1"/>
        <end position="15"/>
    </location>
</feature>
<evidence type="ECO:0000313" key="3">
    <source>
        <dbReference type="Proteomes" id="UP000095751"/>
    </source>
</evidence>